<evidence type="ECO:0000313" key="10">
    <source>
        <dbReference type="EMBL" id="KAE8722835.1"/>
    </source>
</evidence>
<dbReference type="InterPro" id="IPR007930">
    <property type="entry name" value="DUF724"/>
</dbReference>
<reference evidence="10" key="1">
    <citation type="submission" date="2019-09" db="EMBL/GenBank/DDBJ databases">
        <title>Draft genome information of white flower Hibiscus syriacus.</title>
        <authorList>
            <person name="Kim Y.-M."/>
        </authorList>
    </citation>
    <scope>NUCLEOTIDE SEQUENCE [LARGE SCALE GENOMIC DNA]</scope>
    <source>
        <strain evidence="10">YM2019G1</strain>
    </source>
</reference>
<feature type="active site" evidence="6">
    <location>
        <position position="459"/>
    </location>
</feature>
<dbReference type="AlphaFoldDB" id="A0A6A3C164"/>
<feature type="domain" description="Pectinesterase catalytic" evidence="9">
    <location>
        <begin position="394"/>
        <end position="450"/>
    </location>
</feature>
<dbReference type="GO" id="GO:0045490">
    <property type="term" value="P:pectin catabolic process"/>
    <property type="evidence" value="ECO:0007669"/>
    <property type="project" value="UniProtKB-UniRule"/>
</dbReference>
<feature type="coiled-coil region" evidence="8">
    <location>
        <begin position="308"/>
        <end position="352"/>
    </location>
</feature>
<gene>
    <name evidence="10" type="ORF">F3Y22_tig00013386pilonHSYRG00028</name>
</gene>
<dbReference type="InterPro" id="IPR000070">
    <property type="entry name" value="Pectinesterase_cat"/>
</dbReference>
<keyword evidence="8" id="KW-0175">Coiled coil</keyword>
<dbReference type="EMBL" id="VEPZ02000551">
    <property type="protein sequence ID" value="KAE8722835.1"/>
    <property type="molecule type" value="Genomic_DNA"/>
</dbReference>
<dbReference type="PROSITE" id="PS00503">
    <property type="entry name" value="PECTINESTERASE_2"/>
    <property type="match status" value="1"/>
</dbReference>
<evidence type="ECO:0000256" key="3">
    <source>
        <dbReference type="ARBA" id="ARBA00022604"/>
    </source>
</evidence>
<keyword evidence="11" id="KW-1185">Reference proteome</keyword>
<evidence type="ECO:0000256" key="4">
    <source>
        <dbReference type="ARBA" id="ARBA00022801"/>
    </source>
</evidence>
<dbReference type="InterPro" id="IPR011050">
    <property type="entry name" value="Pectin_lyase_fold/virulence"/>
</dbReference>
<evidence type="ECO:0000256" key="1">
    <source>
        <dbReference type="ARBA" id="ARBA00005184"/>
    </source>
</evidence>
<proteinExistence type="predicted"/>
<dbReference type="EC" id="3.1.1.11" evidence="7"/>
<dbReference type="GO" id="GO:0030599">
    <property type="term" value="F:pectinesterase activity"/>
    <property type="evidence" value="ECO:0007669"/>
    <property type="project" value="UniProtKB-UniRule"/>
</dbReference>
<dbReference type="InterPro" id="IPR012334">
    <property type="entry name" value="Pectin_lyas_fold"/>
</dbReference>
<evidence type="ECO:0000256" key="5">
    <source>
        <dbReference type="ARBA" id="ARBA00023085"/>
    </source>
</evidence>
<dbReference type="InterPro" id="IPR033131">
    <property type="entry name" value="Pectinesterase_Asp_AS"/>
</dbReference>
<comment type="catalytic activity">
    <reaction evidence="7">
        <text>[(1-&gt;4)-alpha-D-galacturonosyl methyl ester](n) + n H2O = [(1-&gt;4)-alpha-D-galacturonosyl](n) + n methanol + n H(+)</text>
        <dbReference type="Rhea" id="RHEA:22380"/>
        <dbReference type="Rhea" id="RHEA-COMP:14570"/>
        <dbReference type="Rhea" id="RHEA-COMP:14573"/>
        <dbReference type="ChEBI" id="CHEBI:15377"/>
        <dbReference type="ChEBI" id="CHEBI:15378"/>
        <dbReference type="ChEBI" id="CHEBI:17790"/>
        <dbReference type="ChEBI" id="CHEBI:140522"/>
        <dbReference type="ChEBI" id="CHEBI:140523"/>
        <dbReference type="EC" id="3.1.1.11"/>
    </reaction>
</comment>
<protein>
    <recommendedName>
        <fullName evidence="7">Pectinesterase</fullName>
        <ecNumber evidence="7">3.1.1.11</ecNumber>
    </recommendedName>
</protein>
<evidence type="ECO:0000259" key="9">
    <source>
        <dbReference type="Pfam" id="PF01095"/>
    </source>
</evidence>
<evidence type="ECO:0000256" key="6">
    <source>
        <dbReference type="PROSITE-ProRule" id="PRU10040"/>
    </source>
</evidence>
<evidence type="ECO:0000256" key="2">
    <source>
        <dbReference type="ARBA" id="ARBA00022448"/>
    </source>
</evidence>
<dbReference type="Gene3D" id="2.160.20.10">
    <property type="entry name" value="Single-stranded right-handed beta-helix, Pectin lyase-like"/>
    <property type="match status" value="2"/>
</dbReference>
<dbReference type="Proteomes" id="UP000436088">
    <property type="component" value="Unassembled WGS sequence"/>
</dbReference>
<comment type="caution">
    <text evidence="10">The sequence shown here is derived from an EMBL/GenBank/DDBJ whole genome shotgun (WGS) entry which is preliminary data.</text>
</comment>
<dbReference type="SUPFAM" id="SSF51126">
    <property type="entry name" value="Pectin lyase-like"/>
    <property type="match status" value="1"/>
</dbReference>
<dbReference type="UniPathway" id="UPA00545">
    <property type="reaction ID" value="UER00823"/>
</dbReference>
<accession>A0A6A3C164</accession>
<dbReference type="GO" id="GO:0042545">
    <property type="term" value="P:cell wall modification"/>
    <property type="evidence" value="ECO:0007669"/>
    <property type="project" value="UniProtKB-UniRule"/>
</dbReference>
<comment type="pathway">
    <text evidence="1 7">Glycan metabolism; pectin degradation; 2-dehydro-3-deoxy-D-gluconate from pectin: step 1/5.</text>
</comment>
<keyword evidence="3" id="KW-0341">Growth regulation</keyword>
<dbReference type="Pfam" id="PF05266">
    <property type="entry name" value="DUF724"/>
    <property type="match status" value="1"/>
</dbReference>
<keyword evidence="2" id="KW-0813">Transport</keyword>
<keyword evidence="4 7" id="KW-0378">Hydrolase</keyword>
<sequence>MQKAKKKHKVGSVASIFTAKEGNLEIAEKINEGEAKTKEVDMPIISGLTAKFTKTLCDEKSFQIRDLLKSVNDSIIYKSMEIREHKVGVNQNGEKGRPRKSVATTPKAFVSDKEQNGAGGVADKNFMVAHFIYCKLTDENQPLSTWIVAIQSSGDENSRLPSGKLVKECDEDRGLVDVPVESPAMEARIGSLLEDDHMLPFVKKSSLLQTIESMDVFQTLPKKPYFQPLAENKEEFREGSAIGIMVTFASLFEKISALRFDDPRDTFDNIFYSLSYMEKHAFVVTVLRDRLNKLLSIKEGQGQHTGERENTEREIIENTEEITKLVEEMEEIEKKITELQEQRAVIQSEEEAKNLKIAGLKLHVDVLNEQVQNNLRDFKKLATAPWNFLHIAYDLWGQTIITGNRSHDDGLRTIKTATVEITGDGFVASGVTFQNVAGPEKKQTEASLVKASYIYGTVDFIFGDATAVFQRCNIFAGKPLEGQSDTVTTSPGGFVIHNCMIRATSELIASQYLVKTYLGRPWKDFSRTIVVQTYLDRSIDPRGWMEYDNRSSHLDLYYAEYDSRGPESGTHDRVKWKGFRVIDSVNASQFTVGKFIDGDKWIQARVPYNSNLDGDTWTPVTAALMMRCQNHDLLSNQVDKEADNDADRFAINQGFHNCILMTPCKELEHDDDAGTWKIAPHRCIWP</sequence>
<feature type="domain" description="Pectinesterase catalytic" evidence="9">
    <location>
        <begin position="451"/>
        <end position="599"/>
    </location>
</feature>
<name>A0A6A3C164_HIBSY</name>
<evidence type="ECO:0000256" key="7">
    <source>
        <dbReference type="RuleBase" id="RU000589"/>
    </source>
</evidence>
<evidence type="ECO:0000256" key="8">
    <source>
        <dbReference type="SAM" id="Coils"/>
    </source>
</evidence>
<organism evidence="10 11">
    <name type="scientific">Hibiscus syriacus</name>
    <name type="common">Rose of Sharon</name>
    <dbReference type="NCBI Taxonomy" id="106335"/>
    <lineage>
        <taxon>Eukaryota</taxon>
        <taxon>Viridiplantae</taxon>
        <taxon>Streptophyta</taxon>
        <taxon>Embryophyta</taxon>
        <taxon>Tracheophyta</taxon>
        <taxon>Spermatophyta</taxon>
        <taxon>Magnoliopsida</taxon>
        <taxon>eudicotyledons</taxon>
        <taxon>Gunneridae</taxon>
        <taxon>Pentapetalae</taxon>
        <taxon>rosids</taxon>
        <taxon>malvids</taxon>
        <taxon>Malvales</taxon>
        <taxon>Malvaceae</taxon>
        <taxon>Malvoideae</taxon>
        <taxon>Hibiscus</taxon>
    </lineage>
</organism>
<dbReference type="Pfam" id="PF01095">
    <property type="entry name" value="Pectinesterase"/>
    <property type="match status" value="2"/>
</dbReference>
<keyword evidence="5 7" id="KW-0063">Aspartyl esterase</keyword>
<evidence type="ECO:0000313" key="11">
    <source>
        <dbReference type="Proteomes" id="UP000436088"/>
    </source>
</evidence>
<dbReference type="PANTHER" id="PTHR31707">
    <property type="entry name" value="PECTINESTERASE"/>
    <property type="match status" value="1"/>
</dbReference>